<sequence length="348" mass="40572">MPRVLADYVTKHGKIAAQMPELTNFQLTAHYITSRWATCIPWSQLKVLKLRIEAADMEDLFEVFHQCTENLEEFHLQAKAYLRGIDTESFSSSRSRFRVLKRFELVVDIDDTYQPRGSVLDYFFNSFEFPEVRSVSVSSVEETAGLSESVFSQFIHNCAKLTHLRIVHVESTRPPRLHPLMYSEEARSVVSNTLRSGYPLPEFSVMIARWEEELGVQDHKYDKRAHKREVFESFFGNLPEGLESLLVVADVQKGFHPLEVFGMYDLLKEGKLRWALRDLKVLLSGPAAARYERFINHELQVRDLRLTVGIWDDDAAFEPFREDSPMMKRTIRTWMTEVGRVHRSFMAW</sequence>
<dbReference type="Gene3D" id="3.80.10.10">
    <property type="entry name" value="Ribonuclease Inhibitor"/>
    <property type="match status" value="1"/>
</dbReference>
<accession>A0A4Y7T450</accession>
<protein>
    <submittedName>
        <fullName evidence="1">Uncharacterized protein</fullName>
    </submittedName>
</protein>
<proteinExistence type="predicted"/>
<gene>
    <name evidence="1" type="ORF">FA13DRAFT_806396</name>
</gene>
<evidence type="ECO:0000313" key="2">
    <source>
        <dbReference type="Proteomes" id="UP000298030"/>
    </source>
</evidence>
<reference evidence="1 2" key="1">
    <citation type="journal article" date="2019" name="Nat. Ecol. Evol.">
        <title>Megaphylogeny resolves global patterns of mushroom evolution.</title>
        <authorList>
            <person name="Varga T."/>
            <person name="Krizsan K."/>
            <person name="Foldi C."/>
            <person name="Dima B."/>
            <person name="Sanchez-Garcia M."/>
            <person name="Sanchez-Ramirez S."/>
            <person name="Szollosi G.J."/>
            <person name="Szarkandi J.G."/>
            <person name="Papp V."/>
            <person name="Albert L."/>
            <person name="Andreopoulos W."/>
            <person name="Angelini C."/>
            <person name="Antonin V."/>
            <person name="Barry K.W."/>
            <person name="Bougher N.L."/>
            <person name="Buchanan P."/>
            <person name="Buyck B."/>
            <person name="Bense V."/>
            <person name="Catcheside P."/>
            <person name="Chovatia M."/>
            <person name="Cooper J."/>
            <person name="Damon W."/>
            <person name="Desjardin D."/>
            <person name="Finy P."/>
            <person name="Geml J."/>
            <person name="Haridas S."/>
            <person name="Hughes K."/>
            <person name="Justo A."/>
            <person name="Karasinski D."/>
            <person name="Kautmanova I."/>
            <person name="Kiss B."/>
            <person name="Kocsube S."/>
            <person name="Kotiranta H."/>
            <person name="LaButti K.M."/>
            <person name="Lechner B.E."/>
            <person name="Liimatainen K."/>
            <person name="Lipzen A."/>
            <person name="Lukacs Z."/>
            <person name="Mihaltcheva S."/>
            <person name="Morgado L.N."/>
            <person name="Niskanen T."/>
            <person name="Noordeloos M.E."/>
            <person name="Ohm R.A."/>
            <person name="Ortiz-Santana B."/>
            <person name="Ovrebo C."/>
            <person name="Racz N."/>
            <person name="Riley R."/>
            <person name="Savchenko A."/>
            <person name="Shiryaev A."/>
            <person name="Soop K."/>
            <person name="Spirin V."/>
            <person name="Szebenyi C."/>
            <person name="Tomsovsky M."/>
            <person name="Tulloss R.E."/>
            <person name="Uehling J."/>
            <person name="Grigoriev I.V."/>
            <person name="Vagvolgyi C."/>
            <person name="Papp T."/>
            <person name="Martin F.M."/>
            <person name="Miettinen O."/>
            <person name="Hibbett D.S."/>
            <person name="Nagy L.G."/>
        </authorList>
    </citation>
    <scope>NUCLEOTIDE SEQUENCE [LARGE SCALE GENOMIC DNA]</scope>
    <source>
        <strain evidence="1 2">FP101781</strain>
    </source>
</reference>
<dbReference type="EMBL" id="QPFP01000033">
    <property type="protein sequence ID" value="TEB28372.1"/>
    <property type="molecule type" value="Genomic_DNA"/>
</dbReference>
<keyword evidence="2" id="KW-1185">Reference proteome</keyword>
<comment type="caution">
    <text evidence="1">The sequence shown here is derived from an EMBL/GenBank/DDBJ whole genome shotgun (WGS) entry which is preliminary data.</text>
</comment>
<dbReference type="InterPro" id="IPR032675">
    <property type="entry name" value="LRR_dom_sf"/>
</dbReference>
<evidence type="ECO:0000313" key="1">
    <source>
        <dbReference type="EMBL" id="TEB28372.1"/>
    </source>
</evidence>
<dbReference type="AlphaFoldDB" id="A0A4Y7T450"/>
<name>A0A4Y7T450_COPMI</name>
<organism evidence="1 2">
    <name type="scientific">Coprinellus micaceus</name>
    <name type="common">Glistening ink-cap mushroom</name>
    <name type="synonym">Coprinus micaceus</name>
    <dbReference type="NCBI Taxonomy" id="71717"/>
    <lineage>
        <taxon>Eukaryota</taxon>
        <taxon>Fungi</taxon>
        <taxon>Dikarya</taxon>
        <taxon>Basidiomycota</taxon>
        <taxon>Agaricomycotina</taxon>
        <taxon>Agaricomycetes</taxon>
        <taxon>Agaricomycetidae</taxon>
        <taxon>Agaricales</taxon>
        <taxon>Agaricineae</taxon>
        <taxon>Psathyrellaceae</taxon>
        <taxon>Coprinellus</taxon>
    </lineage>
</organism>
<dbReference type="Proteomes" id="UP000298030">
    <property type="component" value="Unassembled WGS sequence"/>
</dbReference>